<dbReference type="Proteomes" id="UP000060016">
    <property type="component" value="Chromosome"/>
</dbReference>
<reference evidence="1 2" key="1">
    <citation type="submission" date="2015-08" db="EMBL/GenBank/DDBJ databases">
        <authorList>
            <person name="Babu N.S."/>
            <person name="Beckwith C.J."/>
            <person name="Beseler K.G."/>
            <person name="Brison A."/>
            <person name="Carone J.V."/>
            <person name="Caskin T.P."/>
            <person name="Diamond M."/>
            <person name="Durham M.E."/>
            <person name="Foxe J.M."/>
            <person name="Go M."/>
            <person name="Henderson B.A."/>
            <person name="Jones I.B."/>
            <person name="McGettigan J.A."/>
            <person name="Micheletti S.J."/>
            <person name="Nasrallah M.E."/>
            <person name="Ortiz D."/>
            <person name="Piller C.R."/>
            <person name="Privatt S.R."/>
            <person name="Schneider S.L."/>
            <person name="Sharp S."/>
            <person name="Smith T.C."/>
            <person name="Stanton J.D."/>
            <person name="Ullery H.E."/>
            <person name="Wilson R.J."/>
            <person name="Serrano M.G."/>
            <person name="Buck G."/>
            <person name="Lee V."/>
            <person name="Wang Y."/>
            <person name="Carvalho R."/>
            <person name="Voegtly L."/>
            <person name="Shi R."/>
            <person name="Duckworth R."/>
            <person name="Johnson A."/>
            <person name="Loviza R."/>
            <person name="Walstead R."/>
            <person name="Shah Z."/>
            <person name="Kiflezghi M."/>
            <person name="Wade K."/>
            <person name="Ball S.L."/>
            <person name="Bradley K.W."/>
            <person name="Asai D.J."/>
            <person name="Bowman C.A."/>
            <person name="Russell D.A."/>
            <person name="Pope W.H."/>
            <person name="Jacobs-Sera D."/>
            <person name="Hendrix R.W."/>
            <person name="Hatfull G.F."/>
        </authorList>
    </citation>
    <scope>NUCLEOTIDE SEQUENCE [LARGE SCALE GENOMIC DNA]</scope>
    <source>
        <strain evidence="1 2">PUDD_83A45</strain>
    </source>
</reference>
<gene>
    <name evidence="1" type="ORF">AK829_08185</name>
</gene>
<evidence type="ECO:0000313" key="2">
    <source>
        <dbReference type="Proteomes" id="UP000060016"/>
    </source>
</evidence>
<dbReference type="KEGG" id="crie:AK829_08185"/>
<dbReference type="PATRIC" id="fig|156976.3.peg.1640"/>
<accession>A0A0K1RCK3</accession>
<dbReference type="STRING" id="156976.AK829_08185"/>
<protein>
    <submittedName>
        <fullName evidence="1">Uncharacterized protein</fullName>
    </submittedName>
</protein>
<keyword evidence="2" id="KW-1185">Reference proteome</keyword>
<dbReference type="EMBL" id="CP012342">
    <property type="protein sequence ID" value="AKV59144.1"/>
    <property type="molecule type" value="Genomic_DNA"/>
</dbReference>
<evidence type="ECO:0000313" key="1">
    <source>
        <dbReference type="EMBL" id="AKV59144.1"/>
    </source>
</evidence>
<proteinExistence type="predicted"/>
<sequence length="92" mass="10434">MPSIDRADDDLKLLFQHLSAVVDTNKVMLVGARCRDILHRRYSAVPPQRKTESTGVRGFSIIGILAQQDRLPRVSRDEPVFPALAGLLRRRR</sequence>
<dbReference type="AlphaFoldDB" id="A0A0K1RCK3"/>
<organism evidence="1 2">
    <name type="scientific">Corynebacterium riegelii</name>
    <dbReference type="NCBI Taxonomy" id="156976"/>
    <lineage>
        <taxon>Bacteria</taxon>
        <taxon>Bacillati</taxon>
        <taxon>Actinomycetota</taxon>
        <taxon>Actinomycetes</taxon>
        <taxon>Mycobacteriales</taxon>
        <taxon>Corynebacteriaceae</taxon>
        <taxon>Corynebacterium</taxon>
    </lineage>
</organism>
<name>A0A0K1RCK3_9CORY</name>